<dbReference type="Proteomes" id="UP001372338">
    <property type="component" value="Unassembled WGS sequence"/>
</dbReference>
<feature type="region of interest" description="Disordered" evidence="1">
    <location>
        <begin position="483"/>
        <end position="557"/>
    </location>
</feature>
<dbReference type="PANTHER" id="PTHR34461">
    <property type="entry name" value="EXPRESSED PROTEIN"/>
    <property type="match status" value="1"/>
</dbReference>
<dbReference type="PANTHER" id="PTHR34461:SF2">
    <property type="entry name" value="EXPRESSED PROTEIN"/>
    <property type="match status" value="1"/>
</dbReference>
<evidence type="ECO:0000256" key="1">
    <source>
        <dbReference type="SAM" id="MobiDB-lite"/>
    </source>
</evidence>
<protein>
    <submittedName>
        <fullName evidence="2">Uncharacterized protein</fullName>
    </submittedName>
</protein>
<accession>A0AAN9HUL5</accession>
<name>A0AAN9HUL5_CROPI</name>
<dbReference type="AlphaFoldDB" id="A0AAN9HUL5"/>
<sequence length="780" mass="86993">MELRRCSNDVHFIQAIKGGLVTKELNVTRGRPSLSFREMTEIYGNVKAECAPAGVVEKRVVKAEPDASVCNANDNRSCDLDDDGFENITLKQFQESCKTRKRKYSQGIESSKRKVKIEVSSPLEDYGEKQTSPDDSDFMETLSTLRSKLSKHKKIKTTKGIKDSPSTNTQEIITVVDTNEIQSGQEYAPSCKDLVALVEVKSEVPETDCLDHSMNLCNISDNSAACHGSDHYSSIVAKEETEVTLSTLRSKLSKNKKIKKTKGIKDSLSTYTREIIPVVESNEIQSGQEYAPSCTDLVALVEVKSEVPETDCLDHSMNLCSISDNSAACHGPDHYSSIVAKEETEVTHDCYVENDLNYVWEEHADLIPLPMAWASSSDIVVSNTELTIDQSPNFPALEFASEDPIIHQDAHYISPQPEVISLVEDHSSDVYDNHPDDDDTSVTLPNQATRECLDCEDLSHREDTFLSDCSENEVTCDADVQTKTSSTSEHVFNPDGYLVSSSDDSSESKEKQFSSIHDDEAEHKTNSTNEVISLNEHCSSDLPHPKRLLSNRKTMSPPSQERLCKAMQLIDIHDKDFLKCKEKLYFGEQTDKKNGIVEGLNETTRAVSTSSKTFKSGFQPNGILKIPCPSRPAPRLSTECSSVHSSSNSTAIAFSKRQMHQVESLTTRLTKELKAMKDIVDDMLRSEFCLNTSLRYKVNEARIAVKNATRTEETANRWLSTMARNCTRFCKIMKLADDGPAPQDVMPKEREKVAFADEVGGRLCQVRVYEDDQASLLESN</sequence>
<reference evidence="2 3" key="1">
    <citation type="submission" date="2024-01" db="EMBL/GenBank/DDBJ databases">
        <title>The genomes of 5 underutilized Papilionoideae crops provide insights into root nodulation and disease resistanc.</title>
        <authorList>
            <person name="Yuan L."/>
        </authorList>
    </citation>
    <scope>NUCLEOTIDE SEQUENCE [LARGE SCALE GENOMIC DNA]</scope>
    <source>
        <strain evidence="2">ZHUSHIDOU_FW_LH</strain>
        <tissue evidence="2">Leaf</tissue>
    </source>
</reference>
<organism evidence="2 3">
    <name type="scientific">Crotalaria pallida</name>
    <name type="common">Smooth rattlebox</name>
    <name type="synonym">Crotalaria striata</name>
    <dbReference type="NCBI Taxonomy" id="3830"/>
    <lineage>
        <taxon>Eukaryota</taxon>
        <taxon>Viridiplantae</taxon>
        <taxon>Streptophyta</taxon>
        <taxon>Embryophyta</taxon>
        <taxon>Tracheophyta</taxon>
        <taxon>Spermatophyta</taxon>
        <taxon>Magnoliopsida</taxon>
        <taxon>eudicotyledons</taxon>
        <taxon>Gunneridae</taxon>
        <taxon>Pentapetalae</taxon>
        <taxon>rosids</taxon>
        <taxon>fabids</taxon>
        <taxon>Fabales</taxon>
        <taxon>Fabaceae</taxon>
        <taxon>Papilionoideae</taxon>
        <taxon>50 kb inversion clade</taxon>
        <taxon>genistoids sensu lato</taxon>
        <taxon>core genistoids</taxon>
        <taxon>Crotalarieae</taxon>
        <taxon>Crotalaria</taxon>
    </lineage>
</organism>
<comment type="caution">
    <text evidence="2">The sequence shown here is derived from an EMBL/GenBank/DDBJ whole genome shotgun (WGS) entry which is preliminary data.</text>
</comment>
<evidence type="ECO:0000313" key="2">
    <source>
        <dbReference type="EMBL" id="KAK7256808.1"/>
    </source>
</evidence>
<feature type="compositionally biased region" description="Basic and acidic residues" evidence="1">
    <location>
        <begin position="506"/>
        <end position="525"/>
    </location>
</feature>
<dbReference type="EMBL" id="JAYWIO010000006">
    <property type="protein sequence ID" value="KAK7256808.1"/>
    <property type="molecule type" value="Genomic_DNA"/>
</dbReference>
<evidence type="ECO:0000313" key="3">
    <source>
        <dbReference type="Proteomes" id="UP001372338"/>
    </source>
</evidence>
<proteinExistence type="predicted"/>
<gene>
    <name evidence="2" type="ORF">RIF29_30309</name>
</gene>
<keyword evidence="3" id="KW-1185">Reference proteome</keyword>